<gene>
    <name evidence="1" type="ORF">FN961_23255</name>
</gene>
<dbReference type="Proteomes" id="UP000318126">
    <property type="component" value="Unassembled WGS sequence"/>
</dbReference>
<protein>
    <submittedName>
        <fullName evidence="1">Uncharacterized protein</fullName>
    </submittedName>
</protein>
<dbReference type="EMBL" id="VKGK01000044">
    <property type="protein sequence ID" value="TRY11773.1"/>
    <property type="molecule type" value="Genomic_DNA"/>
</dbReference>
<dbReference type="AlphaFoldDB" id="A0A553JH58"/>
<reference evidence="2" key="1">
    <citation type="submission" date="2019-07" db="EMBL/GenBank/DDBJ databases">
        <title>Shewanella sp. YLB-08 draft genomic sequence.</title>
        <authorList>
            <person name="Yu L."/>
        </authorList>
    </citation>
    <scope>NUCLEOTIDE SEQUENCE [LARGE SCALE GENOMIC DNA]</scope>
    <source>
        <strain evidence="2">JCM 20706</strain>
    </source>
</reference>
<organism evidence="1 2">
    <name type="scientific">Shewanella hanedai</name>
    <name type="common">Alteromonas hanedai</name>
    <dbReference type="NCBI Taxonomy" id="25"/>
    <lineage>
        <taxon>Bacteria</taxon>
        <taxon>Pseudomonadati</taxon>
        <taxon>Pseudomonadota</taxon>
        <taxon>Gammaproteobacteria</taxon>
        <taxon>Alteromonadales</taxon>
        <taxon>Shewanellaceae</taxon>
        <taxon>Shewanella</taxon>
    </lineage>
</organism>
<comment type="caution">
    <text evidence="1">The sequence shown here is derived from an EMBL/GenBank/DDBJ whole genome shotgun (WGS) entry which is preliminary data.</text>
</comment>
<proteinExistence type="predicted"/>
<evidence type="ECO:0000313" key="2">
    <source>
        <dbReference type="Proteomes" id="UP000318126"/>
    </source>
</evidence>
<name>A0A553JH58_SHEHA</name>
<evidence type="ECO:0000313" key="1">
    <source>
        <dbReference type="EMBL" id="TRY11773.1"/>
    </source>
</evidence>
<sequence>MVSATAVKSESSFKVQNSELLKVIKMSVVEKRQRLGWQANEAEKRDIVGRWVDERNGVEDKITLYREDDKIFLETWYNDGCHSLDEVQTTSTTEGLKLEDIGGNIFGEYFLLSDGKNLQFCDSSSCFYTAKSV</sequence>
<keyword evidence="2" id="KW-1185">Reference proteome</keyword>
<dbReference type="OrthoDB" id="6265771at2"/>
<accession>A0A553JH58</accession>
<dbReference type="RefSeq" id="WP_144042537.1">
    <property type="nucleotide sequence ID" value="NZ_BMPL01000050.1"/>
</dbReference>